<keyword evidence="5" id="KW-1185">Reference proteome</keyword>
<feature type="transmembrane region" description="Helical" evidence="3">
    <location>
        <begin position="55"/>
        <end position="81"/>
    </location>
</feature>
<accession>A0A177C3J0</accession>
<feature type="transmembrane region" description="Helical" evidence="3">
    <location>
        <begin position="20"/>
        <end position="43"/>
    </location>
</feature>
<evidence type="ECO:0000313" key="4">
    <source>
        <dbReference type="EMBL" id="OAG01230.1"/>
    </source>
</evidence>
<dbReference type="RefSeq" id="XP_018031595.1">
    <property type="nucleotide sequence ID" value="XM_018181112.1"/>
</dbReference>
<dbReference type="Gene3D" id="1.20.1250.20">
    <property type="entry name" value="MFS general substrate transporter like domains"/>
    <property type="match status" value="2"/>
</dbReference>
<dbReference type="EMBL" id="KV441558">
    <property type="protein sequence ID" value="OAG01230.1"/>
    <property type="molecule type" value="Genomic_DNA"/>
</dbReference>
<dbReference type="Pfam" id="PF07690">
    <property type="entry name" value="MFS_1"/>
    <property type="match status" value="1"/>
</dbReference>
<evidence type="ECO:0000256" key="1">
    <source>
        <dbReference type="ARBA" id="ARBA00004141"/>
    </source>
</evidence>
<dbReference type="GeneID" id="28764598"/>
<dbReference type="Proteomes" id="UP000077069">
    <property type="component" value="Unassembled WGS sequence"/>
</dbReference>
<feature type="transmembrane region" description="Helical" evidence="3">
    <location>
        <begin position="151"/>
        <end position="173"/>
    </location>
</feature>
<dbReference type="InterPro" id="IPR011701">
    <property type="entry name" value="MFS"/>
</dbReference>
<comment type="similarity">
    <text evidence="2">Belongs to the major facilitator superfamily. Monocarboxylate porter (TC 2.A.1.13) family.</text>
</comment>
<sequence length="358" mass="38585">MFLRPPAVDHAKDGWLFPASAVMLEALLWGFPSVFGVFQDYYITHPPFAGSQSTAVIGTCAMATMYLGIACGVCVMCLAQGLGSFSTSAPQLITSRGIVYTVGGGFAWTLILQYMPEWFDKMLSLAYGIVLAGSALAGVVLPPLVQWLLYAYGYQTTLRVCAIFMFLLAVPMLRTAGIFRSRNVSQNFLIAQAGEFIEAQGYFIPFVYLPSHVRLLGANHFRRSLTVILLNGAACVACIVMGALMDRYHFSIGVHISSLGTIMSVFCFWVFSVLYGLLGCAWLCTRSGVVTEMQKQGRVKDPGLVFATLAAGQGTGSIASGPLSELLIRGRYGAADAFTSVTAFVGNCSVVARRASWI</sequence>
<dbReference type="AlphaFoldDB" id="A0A177C3J0"/>
<dbReference type="OrthoDB" id="2213137at2759"/>
<feature type="transmembrane region" description="Helical" evidence="3">
    <location>
        <begin position="224"/>
        <end position="244"/>
    </location>
</feature>
<keyword evidence="3" id="KW-0812">Transmembrane</keyword>
<feature type="transmembrane region" description="Helical" evidence="3">
    <location>
        <begin position="93"/>
        <end position="112"/>
    </location>
</feature>
<feature type="transmembrane region" description="Helical" evidence="3">
    <location>
        <begin position="124"/>
        <end position="145"/>
    </location>
</feature>
<dbReference type="InParanoid" id="A0A177C3J0"/>
<keyword evidence="3" id="KW-0472">Membrane</keyword>
<name>A0A177C3J0_9PLEO</name>
<organism evidence="4 5">
    <name type="scientific">Paraphaeosphaeria sporulosa</name>
    <dbReference type="NCBI Taxonomy" id="1460663"/>
    <lineage>
        <taxon>Eukaryota</taxon>
        <taxon>Fungi</taxon>
        <taxon>Dikarya</taxon>
        <taxon>Ascomycota</taxon>
        <taxon>Pezizomycotina</taxon>
        <taxon>Dothideomycetes</taxon>
        <taxon>Pleosporomycetidae</taxon>
        <taxon>Pleosporales</taxon>
        <taxon>Massarineae</taxon>
        <taxon>Didymosphaeriaceae</taxon>
        <taxon>Paraphaeosphaeria</taxon>
    </lineage>
</organism>
<feature type="transmembrane region" description="Helical" evidence="3">
    <location>
        <begin position="256"/>
        <end position="285"/>
    </location>
</feature>
<dbReference type="GO" id="GO:0016020">
    <property type="term" value="C:membrane"/>
    <property type="evidence" value="ECO:0007669"/>
    <property type="project" value="UniProtKB-SubCell"/>
</dbReference>
<evidence type="ECO:0000313" key="5">
    <source>
        <dbReference type="Proteomes" id="UP000077069"/>
    </source>
</evidence>
<comment type="subcellular location">
    <subcellularLocation>
        <location evidence="1">Membrane</location>
        <topology evidence="1">Multi-pass membrane protein</topology>
    </subcellularLocation>
</comment>
<dbReference type="SUPFAM" id="SSF103473">
    <property type="entry name" value="MFS general substrate transporter"/>
    <property type="match status" value="1"/>
</dbReference>
<dbReference type="InterPro" id="IPR036259">
    <property type="entry name" value="MFS_trans_sf"/>
</dbReference>
<dbReference type="GO" id="GO:0022857">
    <property type="term" value="F:transmembrane transporter activity"/>
    <property type="evidence" value="ECO:0007669"/>
    <property type="project" value="InterPro"/>
</dbReference>
<reference evidence="4 5" key="1">
    <citation type="submission" date="2016-05" db="EMBL/GenBank/DDBJ databases">
        <title>Comparative analysis of secretome profiles of manganese(II)-oxidizing ascomycete fungi.</title>
        <authorList>
            <consortium name="DOE Joint Genome Institute"/>
            <person name="Zeiner C.A."/>
            <person name="Purvine S.O."/>
            <person name="Zink E.M."/>
            <person name="Wu S."/>
            <person name="Pasa-Tolic L."/>
            <person name="Chaput D.L."/>
            <person name="Haridas S."/>
            <person name="Grigoriev I.V."/>
            <person name="Santelli C.M."/>
            <person name="Hansel C.M."/>
        </authorList>
    </citation>
    <scope>NUCLEOTIDE SEQUENCE [LARGE SCALE GENOMIC DNA]</scope>
    <source>
        <strain evidence="4 5">AP3s5-JAC2a</strain>
    </source>
</reference>
<evidence type="ECO:0000256" key="2">
    <source>
        <dbReference type="ARBA" id="ARBA00006727"/>
    </source>
</evidence>
<gene>
    <name evidence="4" type="ORF">CC84DRAFT_1190365</name>
</gene>
<evidence type="ECO:0000256" key="3">
    <source>
        <dbReference type="SAM" id="Phobius"/>
    </source>
</evidence>
<dbReference type="PANTHER" id="PTHR11360">
    <property type="entry name" value="MONOCARBOXYLATE TRANSPORTER"/>
    <property type="match status" value="1"/>
</dbReference>
<keyword evidence="3" id="KW-1133">Transmembrane helix</keyword>
<dbReference type="InterPro" id="IPR050327">
    <property type="entry name" value="Proton-linked_MCT"/>
</dbReference>
<protein>
    <submittedName>
        <fullName evidence="4">MFS general substrate transporter</fullName>
    </submittedName>
</protein>
<proteinExistence type="inferred from homology"/>
<dbReference type="PANTHER" id="PTHR11360:SF287">
    <property type="entry name" value="MFS MONOCARBOXYLATE TRANSPORTER"/>
    <property type="match status" value="1"/>
</dbReference>